<accession>A0AAE3XM52</accession>
<dbReference type="AlphaFoldDB" id="A0AAE3XM52"/>
<dbReference type="Proteomes" id="UP001185092">
    <property type="component" value="Unassembled WGS sequence"/>
</dbReference>
<dbReference type="EMBL" id="JAVDQD010000002">
    <property type="protein sequence ID" value="MDR6238538.1"/>
    <property type="molecule type" value="Genomic_DNA"/>
</dbReference>
<evidence type="ECO:0000313" key="2">
    <source>
        <dbReference type="Proteomes" id="UP001185092"/>
    </source>
</evidence>
<dbReference type="RefSeq" id="WP_309938045.1">
    <property type="nucleotide sequence ID" value="NZ_AP025305.1"/>
</dbReference>
<protein>
    <recommendedName>
        <fullName evidence="3">S1 motif domain-containing protein</fullName>
    </recommendedName>
</protein>
<keyword evidence="2" id="KW-1185">Reference proteome</keyword>
<reference evidence="1" key="1">
    <citation type="submission" date="2023-07" db="EMBL/GenBank/DDBJ databases">
        <title>Genomic Encyclopedia of Type Strains, Phase IV (KMG-IV): sequencing the most valuable type-strain genomes for metagenomic binning, comparative biology and taxonomic classification.</title>
        <authorList>
            <person name="Goeker M."/>
        </authorList>
    </citation>
    <scope>NUCLEOTIDE SEQUENCE</scope>
    <source>
        <strain evidence="1">DSM 26174</strain>
    </source>
</reference>
<gene>
    <name evidence="1" type="ORF">HNQ88_001575</name>
</gene>
<comment type="caution">
    <text evidence="1">The sequence shown here is derived from an EMBL/GenBank/DDBJ whole genome shotgun (WGS) entry which is preliminary data.</text>
</comment>
<evidence type="ECO:0000313" key="1">
    <source>
        <dbReference type="EMBL" id="MDR6238538.1"/>
    </source>
</evidence>
<proteinExistence type="predicted"/>
<evidence type="ECO:0008006" key="3">
    <source>
        <dbReference type="Google" id="ProtNLM"/>
    </source>
</evidence>
<sequence>MKYYYKFIDENKTECFLEMDSEFYCERAIFKTQDLLVNTYLTIEKKSCFLPEGCLKECLKFMNPSSIAEFDTLWNESMKASESDWNKLKKKYKIGDVVDSKILCFYPQGVISNFGEGFNALSDYESCKEKFGDEHMSLGYIMKLIIAEFDDTNKIIHLNTNAEHTLPDDFKK</sequence>
<organism evidence="1 2">
    <name type="scientific">Aureibacter tunicatorum</name>
    <dbReference type="NCBI Taxonomy" id="866807"/>
    <lineage>
        <taxon>Bacteria</taxon>
        <taxon>Pseudomonadati</taxon>
        <taxon>Bacteroidota</taxon>
        <taxon>Cytophagia</taxon>
        <taxon>Cytophagales</taxon>
        <taxon>Persicobacteraceae</taxon>
        <taxon>Aureibacter</taxon>
    </lineage>
</organism>
<name>A0AAE3XM52_9BACT</name>